<feature type="domain" description="UVR" evidence="9">
    <location>
        <begin position="244"/>
        <end position="279"/>
    </location>
</feature>
<dbReference type="OrthoDB" id="9804933at2"/>
<reference evidence="13" key="1">
    <citation type="journal article" date="2011" name="J. Bacteriol.">
        <title>Genome sequences of eight morphologically diverse alphaproteobacteria.</title>
        <authorList>
            <consortium name="US DOE Joint Genome Institute"/>
            <person name="Brown P.J."/>
            <person name="Kysela D.T."/>
            <person name="Buechlein A."/>
            <person name="Hemmerich C."/>
            <person name="Brun Y.V."/>
        </authorList>
    </citation>
    <scope>NUCLEOTIDE SEQUENCE [LARGE SCALE GENOMIC DNA]</scope>
    <source>
        <strain evidence="13">ATCC 49814 / DSM 5838 / IFAM 1418</strain>
    </source>
</reference>
<evidence type="ECO:0000256" key="2">
    <source>
        <dbReference type="ARBA" id="ARBA00022763"/>
    </source>
</evidence>
<evidence type="ECO:0000313" key="13">
    <source>
        <dbReference type="Proteomes" id="UP000002745"/>
    </source>
</evidence>
<evidence type="ECO:0000259" key="10">
    <source>
        <dbReference type="PROSITE" id="PS50164"/>
    </source>
</evidence>
<dbReference type="InterPro" id="IPR050066">
    <property type="entry name" value="UvrABC_protein_C"/>
</dbReference>
<organism evidence="12 13">
    <name type="scientific">Hirschia baltica (strain ATCC 49814 / DSM 5838 / IFAM 1418)</name>
    <dbReference type="NCBI Taxonomy" id="582402"/>
    <lineage>
        <taxon>Bacteria</taxon>
        <taxon>Pseudomonadati</taxon>
        <taxon>Pseudomonadota</taxon>
        <taxon>Alphaproteobacteria</taxon>
        <taxon>Hyphomonadales</taxon>
        <taxon>Hyphomonadaceae</taxon>
        <taxon>Hirschia</taxon>
    </lineage>
</organism>
<dbReference type="HAMAP" id="MF_00203">
    <property type="entry name" value="UvrC"/>
    <property type="match status" value="1"/>
</dbReference>
<dbReference type="Pfam" id="PF02151">
    <property type="entry name" value="UVR"/>
    <property type="match status" value="1"/>
</dbReference>
<dbReference type="Pfam" id="PF14520">
    <property type="entry name" value="HHH_5"/>
    <property type="match status" value="1"/>
</dbReference>
<dbReference type="FunFam" id="3.40.1440.10:FF:000001">
    <property type="entry name" value="UvrABC system protein C"/>
    <property type="match status" value="1"/>
</dbReference>
<dbReference type="SUPFAM" id="SSF46600">
    <property type="entry name" value="C-terminal UvrC-binding domain of UvrB"/>
    <property type="match status" value="1"/>
</dbReference>
<dbReference type="Gene3D" id="3.40.1440.10">
    <property type="entry name" value="GIY-YIG endonuclease"/>
    <property type="match status" value="1"/>
</dbReference>
<feature type="domain" description="GIY-YIG" evidence="10">
    <location>
        <begin position="56"/>
        <end position="134"/>
    </location>
</feature>
<dbReference type="EMBL" id="CP001678">
    <property type="protein sequence ID" value="ACT58782.1"/>
    <property type="molecule type" value="Genomic_DNA"/>
</dbReference>
<dbReference type="InterPro" id="IPR001162">
    <property type="entry name" value="UvrC_RNase_H_dom"/>
</dbReference>
<sequence>MTDSLPEKPIHTPAPKDAPPKTGVKIDAPSPASQPFEKGRISGVDVIKNHLKHLPSKSGVYRMYGIDGDLLYVGKAKSLKNRVANYAKLGGHTQRIARMISLTRSMEFVVTESETEALLLEASLIKKLKPRFNILLRDDKSFPYILIRRDHDAPQILKHRGAKKTKGEYFGPFASGYAVNETLDILQKAFLLRTCSDSVYEGRSRACMQHQIKRCSAPCVDIISKKDYNDLADQAAQFLNGKVNTLQEDMAKEMEAASQDMEFEKAAILRDRIRALAAVRASQSINPANLNEADIFGIETKAGQTCVQAFFFRAGQNWGATAYYPRHDVDDTPEEILAAFLVQFYDNRPVPRLILTSVELDQAKFIAEALELRTDYKVYIHKPSRGEKLGFVKQAHTNAREALARKLAQTQSQGKILSAVQKVFDLDEPPKRIEVYDNSHIQGSNAVGGMIVANSEGFDKSSYRKFNIKDTEIEPGDDYGMMREVMRRRFARLKKEAAGRETKPDTWPDLVLIDGGLGQLSAVIEAIGEVGFGPNDLNLIAIAKGPDRNAGREQFFRPNRAPFQLPINDPALYYLQRLRDEAHRWAIGAHRAKRSADIVKNPLDEIGGIGPSRKKALLHHFGSAKGVSNAKLKDLEGVDGVSAALAQKIYDYFQN</sequence>
<keyword evidence="2 7" id="KW-0227">DNA damage</keyword>
<gene>
    <name evidence="7" type="primary">uvrC</name>
    <name evidence="12" type="ordered locus">Hbal_1090</name>
</gene>
<dbReference type="RefSeq" id="WP_015826932.1">
    <property type="nucleotide sequence ID" value="NC_012982.1"/>
</dbReference>
<dbReference type="InterPro" id="IPR003583">
    <property type="entry name" value="Hlx-hairpin-Hlx_DNA-bd_motif"/>
</dbReference>
<dbReference type="FunFam" id="3.30.420.340:FF:000001">
    <property type="entry name" value="UvrABC system protein C"/>
    <property type="match status" value="1"/>
</dbReference>
<dbReference type="Pfam" id="PF22920">
    <property type="entry name" value="UvrC_RNaseH"/>
    <property type="match status" value="1"/>
</dbReference>
<dbReference type="Pfam" id="PF01541">
    <property type="entry name" value="GIY-YIG"/>
    <property type="match status" value="1"/>
</dbReference>
<keyword evidence="6 7" id="KW-0742">SOS response</keyword>
<dbReference type="KEGG" id="hba:Hbal_1090"/>
<dbReference type="SMART" id="SM00278">
    <property type="entry name" value="HhH1"/>
    <property type="match status" value="2"/>
</dbReference>
<dbReference type="PROSITE" id="PS50165">
    <property type="entry name" value="UVRC"/>
    <property type="match status" value="1"/>
</dbReference>
<comment type="subunit">
    <text evidence="7">Interacts with UvrB in an incision complex.</text>
</comment>
<dbReference type="GO" id="GO:0003677">
    <property type="term" value="F:DNA binding"/>
    <property type="evidence" value="ECO:0007669"/>
    <property type="project" value="UniProtKB-UniRule"/>
</dbReference>
<comment type="subcellular location">
    <subcellularLocation>
        <location evidence="7">Cytoplasm</location>
    </subcellularLocation>
</comment>
<dbReference type="SMART" id="SM00465">
    <property type="entry name" value="GIYc"/>
    <property type="match status" value="1"/>
</dbReference>
<dbReference type="CDD" id="cd10434">
    <property type="entry name" value="GIY-YIG_UvrC_Cho"/>
    <property type="match status" value="1"/>
</dbReference>
<dbReference type="InterPro" id="IPR004791">
    <property type="entry name" value="UvrC"/>
</dbReference>
<dbReference type="GO" id="GO:0006289">
    <property type="term" value="P:nucleotide-excision repair"/>
    <property type="evidence" value="ECO:0007669"/>
    <property type="project" value="UniProtKB-UniRule"/>
</dbReference>
<evidence type="ECO:0000259" key="9">
    <source>
        <dbReference type="PROSITE" id="PS50151"/>
    </source>
</evidence>
<dbReference type="InterPro" id="IPR038476">
    <property type="entry name" value="UvrC_RNase_H_dom_sf"/>
</dbReference>
<dbReference type="GO" id="GO:0009380">
    <property type="term" value="C:excinuclease repair complex"/>
    <property type="evidence" value="ECO:0007669"/>
    <property type="project" value="InterPro"/>
</dbReference>
<keyword evidence="1 7" id="KW-0963">Cytoplasm</keyword>
<feature type="domain" description="UvrC family homology region profile" evidence="11">
    <location>
        <begin position="295"/>
        <end position="527"/>
    </location>
</feature>
<dbReference type="STRING" id="582402.Hbal_1090"/>
<dbReference type="eggNOG" id="COG0322">
    <property type="taxonomic scope" value="Bacteria"/>
</dbReference>
<dbReference type="Gene3D" id="3.30.420.340">
    <property type="entry name" value="UvrC, RNAse H endonuclease domain"/>
    <property type="match status" value="1"/>
</dbReference>
<protein>
    <recommendedName>
        <fullName evidence="7">UvrABC system protein C</fullName>
        <shortName evidence="7">Protein UvrC</shortName>
    </recommendedName>
    <alternativeName>
        <fullName evidence="7">Excinuclease ABC subunit C</fullName>
    </alternativeName>
</protein>
<evidence type="ECO:0000256" key="4">
    <source>
        <dbReference type="ARBA" id="ARBA00022881"/>
    </source>
</evidence>
<dbReference type="SUPFAM" id="SSF82771">
    <property type="entry name" value="GIY-YIG endonuclease"/>
    <property type="match status" value="1"/>
</dbReference>
<dbReference type="Proteomes" id="UP000002745">
    <property type="component" value="Chromosome"/>
</dbReference>
<keyword evidence="13" id="KW-1185">Reference proteome</keyword>
<comment type="function">
    <text evidence="7">The UvrABC repair system catalyzes the recognition and processing of DNA lesions. UvrC both incises the 5' and 3' sides of the lesion. The N-terminal half is responsible for the 3' incision and the C-terminal half is responsible for the 5' incision.</text>
</comment>
<accession>C6XRF0</accession>
<dbReference type="PROSITE" id="PS50164">
    <property type="entry name" value="GIY_YIG"/>
    <property type="match status" value="1"/>
</dbReference>
<dbReference type="InterPro" id="IPR010994">
    <property type="entry name" value="RuvA_2-like"/>
</dbReference>
<dbReference type="NCBIfam" id="TIGR00194">
    <property type="entry name" value="uvrC"/>
    <property type="match status" value="1"/>
</dbReference>
<dbReference type="Gene3D" id="1.10.150.20">
    <property type="entry name" value="5' to 3' exonuclease, C-terminal subdomain"/>
    <property type="match status" value="1"/>
</dbReference>
<evidence type="ECO:0000256" key="3">
    <source>
        <dbReference type="ARBA" id="ARBA00022769"/>
    </source>
</evidence>
<evidence type="ECO:0000256" key="5">
    <source>
        <dbReference type="ARBA" id="ARBA00023204"/>
    </source>
</evidence>
<proteinExistence type="inferred from homology"/>
<evidence type="ECO:0000259" key="11">
    <source>
        <dbReference type="PROSITE" id="PS50165"/>
    </source>
</evidence>
<dbReference type="Gene3D" id="4.10.860.10">
    <property type="entry name" value="UVR domain"/>
    <property type="match status" value="1"/>
</dbReference>
<dbReference type="InterPro" id="IPR036876">
    <property type="entry name" value="UVR_dom_sf"/>
</dbReference>
<dbReference type="InterPro" id="IPR001943">
    <property type="entry name" value="UVR_dom"/>
</dbReference>
<evidence type="ECO:0000313" key="12">
    <source>
        <dbReference type="EMBL" id="ACT58782.1"/>
    </source>
</evidence>
<comment type="similarity">
    <text evidence="7">Belongs to the UvrC family.</text>
</comment>
<dbReference type="HOGENOM" id="CLU_014841_3_0_5"/>
<evidence type="ECO:0000256" key="7">
    <source>
        <dbReference type="HAMAP-Rule" id="MF_00203"/>
    </source>
</evidence>
<dbReference type="AlphaFoldDB" id="C6XRF0"/>
<dbReference type="InterPro" id="IPR035901">
    <property type="entry name" value="GIY-YIG_endonuc_sf"/>
</dbReference>
<evidence type="ECO:0000256" key="1">
    <source>
        <dbReference type="ARBA" id="ARBA00022490"/>
    </source>
</evidence>
<dbReference type="PROSITE" id="PS50151">
    <property type="entry name" value="UVR"/>
    <property type="match status" value="1"/>
</dbReference>
<keyword evidence="3 7" id="KW-0228">DNA excision</keyword>
<evidence type="ECO:0000256" key="6">
    <source>
        <dbReference type="ARBA" id="ARBA00023236"/>
    </source>
</evidence>
<dbReference type="InterPro" id="IPR047296">
    <property type="entry name" value="GIY-YIG_UvrC_Cho"/>
</dbReference>
<dbReference type="NCBIfam" id="NF001824">
    <property type="entry name" value="PRK00558.1-5"/>
    <property type="match status" value="1"/>
</dbReference>
<dbReference type="PANTHER" id="PTHR30562:SF1">
    <property type="entry name" value="UVRABC SYSTEM PROTEIN C"/>
    <property type="match status" value="1"/>
</dbReference>
<dbReference type="InterPro" id="IPR000305">
    <property type="entry name" value="GIY-YIG_endonuc"/>
</dbReference>
<dbReference type="SUPFAM" id="SSF47781">
    <property type="entry name" value="RuvA domain 2-like"/>
    <property type="match status" value="1"/>
</dbReference>
<keyword evidence="4 7" id="KW-0267">Excision nuclease</keyword>
<dbReference type="GO" id="GO:0009381">
    <property type="term" value="F:excinuclease ABC activity"/>
    <property type="evidence" value="ECO:0007669"/>
    <property type="project" value="UniProtKB-UniRule"/>
</dbReference>
<keyword evidence="5 7" id="KW-0234">DNA repair</keyword>
<feature type="region of interest" description="Disordered" evidence="8">
    <location>
        <begin position="1"/>
        <end position="36"/>
    </location>
</feature>
<name>C6XRF0_HIRBI</name>
<dbReference type="PANTHER" id="PTHR30562">
    <property type="entry name" value="UVRC/OXIDOREDUCTASE"/>
    <property type="match status" value="1"/>
</dbReference>
<dbReference type="Pfam" id="PF08459">
    <property type="entry name" value="UvrC_RNaseH_dom"/>
    <property type="match status" value="1"/>
</dbReference>
<dbReference type="GO" id="GO:0009432">
    <property type="term" value="P:SOS response"/>
    <property type="evidence" value="ECO:0007669"/>
    <property type="project" value="UniProtKB-UniRule"/>
</dbReference>
<dbReference type="GO" id="GO:0005737">
    <property type="term" value="C:cytoplasm"/>
    <property type="evidence" value="ECO:0007669"/>
    <property type="project" value="UniProtKB-SubCell"/>
</dbReference>
<evidence type="ECO:0000256" key="8">
    <source>
        <dbReference type="SAM" id="MobiDB-lite"/>
    </source>
</evidence>
<feature type="compositionally biased region" description="Basic and acidic residues" evidence="8">
    <location>
        <begin position="1"/>
        <end position="10"/>
    </location>
</feature>